<feature type="domain" description="DUF427" evidence="1">
    <location>
        <begin position="18"/>
        <end position="109"/>
    </location>
</feature>
<organism evidence="2 3">
    <name type="scientific">Pseudomonas retamae</name>
    <dbReference type="NCBI Taxonomy" id="702110"/>
    <lineage>
        <taxon>Bacteria</taxon>
        <taxon>Pseudomonadati</taxon>
        <taxon>Pseudomonadota</taxon>
        <taxon>Gammaproteobacteria</taxon>
        <taxon>Pseudomonadales</taxon>
        <taxon>Pseudomonadaceae</taxon>
        <taxon>Pseudomonas</taxon>
    </lineage>
</organism>
<dbReference type="EMBL" id="JBIEIL010000002">
    <property type="protein sequence ID" value="MFG6203574.1"/>
    <property type="molecule type" value="Genomic_DNA"/>
</dbReference>
<dbReference type="InterPro" id="IPR038694">
    <property type="entry name" value="DUF427_sf"/>
</dbReference>
<proteinExistence type="predicted"/>
<dbReference type="Gene3D" id="2.170.150.40">
    <property type="entry name" value="Domain of unknown function (DUF427)"/>
    <property type="match status" value="1"/>
</dbReference>
<dbReference type="PANTHER" id="PTHR34310:SF9">
    <property type="entry name" value="BLR5716 PROTEIN"/>
    <property type="match status" value="1"/>
</dbReference>
<dbReference type="Pfam" id="PF04248">
    <property type="entry name" value="NTP_transf_9"/>
    <property type="match status" value="1"/>
</dbReference>
<dbReference type="Proteomes" id="UP001605918">
    <property type="component" value="Unassembled WGS sequence"/>
</dbReference>
<keyword evidence="3" id="KW-1185">Reference proteome</keyword>
<evidence type="ECO:0000313" key="2">
    <source>
        <dbReference type="EMBL" id="MFG6203574.1"/>
    </source>
</evidence>
<accession>A0ABW7DAA2</accession>
<gene>
    <name evidence="2" type="ORF">ACGSLL_04325</name>
</gene>
<dbReference type="InterPro" id="IPR007361">
    <property type="entry name" value="DUF427"/>
</dbReference>
<evidence type="ECO:0000259" key="1">
    <source>
        <dbReference type="Pfam" id="PF04248"/>
    </source>
</evidence>
<dbReference type="PANTHER" id="PTHR34310">
    <property type="entry name" value="DUF427 DOMAIN PROTEIN (AFU_ORTHOLOGUE AFUA_3G02220)"/>
    <property type="match status" value="1"/>
</dbReference>
<dbReference type="RefSeq" id="WP_394503516.1">
    <property type="nucleotide sequence ID" value="NZ_JBIEIL010000002.1"/>
</dbReference>
<sequence length="120" mass="13556">MKSPSPVINLEQLAGCLVVKFHGIQVAASSHVLVLKEANYPPVYYLPREDIDEKYFARTDHTSYCPYKGDASYFSLQVPGHEQANAVWTYENPKVSVAPIRDYVAFYPDQVKFEVIKADA</sequence>
<comment type="caution">
    <text evidence="2">The sequence shown here is derived from an EMBL/GenBank/DDBJ whole genome shotgun (WGS) entry which is preliminary data.</text>
</comment>
<evidence type="ECO:0000313" key="3">
    <source>
        <dbReference type="Proteomes" id="UP001605918"/>
    </source>
</evidence>
<protein>
    <submittedName>
        <fullName evidence="2">DUF427 domain-containing protein</fullName>
    </submittedName>
</protein>
<name>A0ABW7DAA2_9PSED</name>
<reference evidence="2 3" key="1">
    <citation type="submission" date="2024-10" db="EMBL/GenBank/DDBJ databases">
        <title>Whole genome of Pseudomonas sp Strain RB5.</title>
        <authorList>
            <person name="Selami N."/>
        </authorList>
    </citation>
    <scope>NUCLEOTIDE SEQUENCE [LARGE SCALE GENOMIC DNA]</scope>
    <source>
        <strain evidence="2 3">RB5</strain>
    </source>
</reference>